<keyword evidence="4 8" id="KW-0521">NADP</keyword>
<evidence type="ECO:0000259" key="13">
    <source>
        <dbReference type="Pfam" id="PF00745"/>
    </source>
</evidence>
<dbReference type="InterPro" id="IPR036343">
    <property type="entry name" value="GluRdtase_N_sf"/>
</dbReference>
<dbReference type="OrthoDB" id="110209at2"/>
<comment type="similarity">
    <text evidence="2 8 12">Belongs to the glutamyl-tRNA reductase family.</text>
</comment>
<evidence type="ECO:0000256" key="3">
    <source>
        <dbReference type="ARBA" id="ARBA00012970"/>
    </source>
</evidence>
<evidence type="ECO:0000313" key="17">
    <source>
        <dbReference type="Proteomes" id="UP000198806"/>
    </source>
</evidence>
<reference evidence="16 17" key="1">
    <citation type="submission" date="2016-10" db="EMBL/GenBank/DDBJ databases">
        <authorList>
            <person name="de Groot N.N."/>
        </authorList>
    </citation>
    <scope>NUCLEOTIDE SEQUENCE [LARGE SCALE GENOMIC DNA]</scope>
    <source>
        <strain evidence="16 17">DSM 1283</strain>
    </source>
</reference>
<organism evidence="16 17">
    <name type="scientific">Anaerocolumna aminovalerica</name>
    <dbReference type="NCBI Taxonomy" id="1527"/>
    <lineage>
        <taxon>Bacteria</taxon>
        <taxon>Bacillati</taxon>
        <taxon>Bacillota</taxon>
        <taxon>Clostridia</taxon>
        <taxon>Lachnospirales</taxon>
        <taxon>Lachnospiraceae</taxon>
        <taxon>Anaerocolumna</taxon>
    </lineage>
</organism>
<dbReference type="Proteomes" id="UP000198806">
    <property type="component" value="Unassembled WGS sequence"/>
</dbReference>
<dbReference type="InterPro" id="IPR036291">
    <property type="entry name" value="NAD(P)-bd_dom_sf"/>
</dbReference>
<sequence length="413" mass="47004">MNISMVGIDYNTASIEERERFSLTFESQLEIAKVIKEKYQGSGCIILSTCNRTEIWFSELGTSETECFSQLVIGENAERAMSSFCVSRQGEEAVKYLMELGCGIHSQIFGEDQILTQLKQALQQARDYQYVDSVLECLFRTAITAAKKVKTNIQIAKGNASLPRAIVEQLEKEHGDLSGKSCLVIGNGEMGRLMAENLIEKKCKVWMTLRQYKKSRAIIPEGSGVVLYDERYEHIAAMDYIFSATKSHHFTIIKSMFENKRLKGKHYYLIDMAIPRDIEPSVEELNDVSVYNMDYFSQGAKSREKELEETAELLDEYVSEFKQWYQFRNLALTVDGISDIVSEITDAKLTKVYKSIDLSREQQELLQSNVQMAAKKAVSKIIFGLRDVLQIDQCEEVIQALEQSAMNCVDCIK</sequence>
<feature type="active site" description="Nucleophile" evidence="8 9">
    <location>
        <position position="50"/>
    </location>
</feature>
<dbReference type="PROSITE" id="PS00747">
    <property type="entry name" value="GLUTR"/>
    <property type="match status" value="1"/>
</dbReference>
<dbReference type="InterPro" id="IPR015896">
    <property type="entry name" value="4pyrrol_synth_GluRdtase_dimer"/>
</dbReference>
<protein>
    <recommendedName>
        <fullName evidence="3 8">Glutamyl-tRNA reductase</fullName>
        <shortName evidence="8">GluTR</shortName>
        <ecNumber evidence="3 8">1.2.1.70</ecNumber>
    </recommendedName>
</protein>
<evidence type="ECO:0000256" key="9">
    <source>
        <dbReference type="PIRSR" id="PIRSR000445-1"/>
    </source>
</evidence>
<dbReference type="InterPro" id="IPR006151">
    <property type="entry name" value="Shikm_DH/Glu-tRNA_Rdtase"/>
</dbReference>
<comment type="pathway">
    <text evidence="1 8 12">Porphyrin-containing compound metabolism; protoporphyrin-IX biosynthesis; 5-aminolevulinate from L-glutamyl-tRNA(Glu): step 1/2.</text>
</comment>
<dbReference type="SUPFAM" id="SSF51735">
    <property type="entry name" value="NAD(P)-binding Rossmann-fold domains"/>
    <property type="match status" value="1"/>
</dbReference>
<evidence type="ECO:0000256" key="5">
    <source>
        <dbReference type="ARBA" id="ARBA00023002"/>
    </source>
</evidence>
<comment type="catalytic activity">
    <reaction evidence="7 8 12">
        <text>(S)-4-amino-5-oxopentanoate + tRNA(Glu) + NADP(+) = L-glutamyl-tRNA(Glu) + NADPH + H(+)</text>
        <dbReference type="Rhea" id="RHEA:12344"/>
        <dbReference type="Rhea" id="RHEA-COMP:9663"/>
        <dbReference type="Rhea" id="RHEA-COMP:9680"/>
        <dbReference type="ChEBI" id="CHEBI:15378"/>
        <dbReference type="ChEBI" id="CHEBI:57501"/>
        <dbReference type="ChEBI" id="CHEBI:57783"/>
        <dbReference type="ChEBI" id="CHEBI:58349"/>
        <dbReference type="ChEBI" id="CHEBI:78442"/>
        <dbReference type="ChEBI" id="CHEBI:78520"/>
        <dbReference type="EC" id="1.2.1.70"/>
    </reaction>
</comment>
<dbReference type="InterPro" id="IPR018214">
    <property type="entry name" value="GluRdtase_CS"/>
</dbReference>
<evidence type="ECO:0000256" key="2">
    <source>
        <dbReference type="ARBA" id="ARBA00005916"/>
    </source>
</evidence>
<proteinExistence type="inferred from homology"/>
<comment type="domain">
    <text evidence="8">Possesses an unusual extended V-shaped dimeric structure with each monomer consisting of three distinct domains arranged along a curved 'spinal' alpha-helix. The N-terminal catalytic domain specifically recognizes the glutamate moiety of the substrate. The second domain is the NADPH-binding domain, and the third C-terminal domain is responsible for dimerization.</text>
</comment>
<evidence type="ECO:0000256" key="7">
    <source>
        <dbReference type="ARBA" id="ARBA00047464"/>
    </source>
</evidence>
<comment type="subunit">
    <text evidence="8">Homodimer.</text>
</comment>
<evidence type="ECO:0000256" key="12">
    <source>
        <dbReference type="RuleBase" id="RU000584"/>
    </source>
</evidence>
<dbReference type="GO" id="GO:0050661">
    <property type="term" value="F:NADP binding"/>
    <property type="evidence" value="ECO:0007669"/>
    <property type="project" value="InterPro"/>
</dbReference>
<feature type="binding site" evidence="8 10">
    <location>
        <position position="117"/>
    </location>
    <ligand>
        <name>substrate</name>
    </ligand>
</feature>
<keyword evidence="6 8" id="KW-0627">Porphyrin biosynthesis</keyword>
<evidence type="ECO:0000259" key="15">
    <source>
        <dbReference type="Pfam" id="PF05201"/>
    </source>
</evidence>
<feature type="domain" description="Quinate/shikimate 5-dehydrogenase/glutamyl-tRNA reductase" evidence="14">
    <location>
        <begin position="171"/>
        <end position="294"/>
    </location>
</feature>
<dbReference type="RefSeq" id="WP_091687284.1">
    <property type="nucleotide sequence ID" value="NZ_BAABFM010000004.1"/>
</dbReference>
<feature type="binding site" evidence="8 10">
    <location>
        <begin position="49"/>
        <end position="52"/>
    </location>
    <ligand>
        <name>substrate</name>
    </ligand>
</feature>
<dbReference type="PANTHER" id="PTHR43013:SF1">
    <property type="entry name" value="GLUTAMYL-TRNA REDUCTASE"/>
    <property type="match status" value="1"/>
</dbReference>
<dbReference type="Gene3D" id="3.30.460.30">
    <property type="entry name" value="Glutamyl-tRNA reductase, N-terminal domain"/>
    <property type="match status" value="1"/>
</dbReference>
<dbReference type="Pfam" id="PF01488">
    <property type="entry name" value="Shikimate_DH"/>
    <property type="match status" value="1"/>
</dbReference>
<dbReference type="Gene3D" id="3.40.50.720">
    <property type="entry name" value="NAD(P)-binding Rossmann-like Domain"/>
    <property type="match status" value="1"/>
</dbReference>
<dbReference type="EMBL" id="FOWD01000022">
    <property type="protein sequence ID" value="SFO39564.1"/>
    <property type="molecule type" value="Genomic_DNA"/>
</dbReference>
<dbReference type="SUPFAM" id="SSF69742">
    <property type="entry name" value="Glutamyl tRNA-reductase catalytic, N-terminal domain"/>
    <property type="match status" value="1"/>
</dbReference>
<comment type="miscellaneous">
    <text evidence="8">During catalysis, the active site Cys acts as a nucleophile attacking the alpha-carbonyl group of tRNA-bound glutamate with the formation of a thioester intermediate between enzyme and glutamate, and the concomitant release of tRNA(Glu). The thioester intermediate is finally reduced by direct hydride transfer from NADPH, to form the product GSA.</text>
</comment>
<dbReference type="GO" id="GO:0008883">
    <property type="term" value="F:glutamyl-tRNA reductase activity"/>
    <property type="evidence" value="ECO:0007669"/>
    <property type="project" value="UniProtKB-UniRule"/>
</dbReference>
<keyword evidence="5 8" id="KW-0560">Oxidoreductase</keyword>
<feature type="binding site" evidence="8 10">
    <location>
        <position position="106"/>
    </location>
    <ligand>
        <name>substrate</name>
    </ligand>
</feature>
<dbReference type="UniPathway" id="UPA00251">
    <property type="reaction ID" value="UER00316"/>
</dbReference>
<evidence type="ECO:0000256" key="1">
    <source>
        <dbReference type="ARBA" id="ARBA00005059"/>
    </source>
</evidence>
<feature type="binding site" evidence="8 10">
    <location>
        <begin position="111"/>
        <end position="113"/>
    </location>
    <ligand>
        <name>substrate</name>
    </ligand>
</feature>
<evidence type="ECO:0000256" key="8">
    <source>
        <dbReference type="HAMAP-Rule" id="MF_00087"/>
    </source>
</evidence>
<dbReference type="NCBIfam" id="TIGR01035">
    <property type="entry name" value="hemA"/>
    <property type="match status" value="1"/>
</dbReference>
<evidence type="ECO:0000256" key="6">
    <source>
        <dbReference type="ARBA" id="ARBA00023244"/>
    </source>
</evidence>
<evidence type="ECO:0000256" key="11">
    <source>
        <dbReference type="PIRSR" id="PIRSR000445-3"/>
    </source>
</evidence>
<feature type="binding site" evidence="8 11">
    <location>
        <begin position="186"/>
        <end position="191"/>
    </location>
    <ligand>
        <name>NADP(+)</name>
        <dbReference type="ChEBI" id="CHEBI:58349"/>
    </ligand>
</feature>
<evidence type="ECO:0000256" key="10">
    <source>
        <dbReference type="PIRSR" id="PIRSR000445-2"/>
    </source>
</evidence>
<dbReference type="Pfam" id="PF05201">
    <property type="entry name" value="GlutR_N"/>
    <property type="match status" value="1"/>
</dbReference>
<feature type="domain" description="Glutamyl-tRNA reductase N-terminal" evidence="15">
    <location>
        <begin position="6"/>
        <end position="152"/>
    </location>
</feature>
<evidence type="ECO:0000259" key="14">
    <source>
        <dbReference type="Pfam" id="PF01488"/>
    </source>
</evidence>
<dbReference type="InterPro" id="IPR000343">
    <property type="entry name" value="4pyrrol_synth_GluRdtase"/>
</dbReference>
<comment type="caution">
    <text evidence="8">Lacks conserved residue(s) required for the propagation of feature annotation.</text>
</comment>
<comment type="function">
    <text evidence="8">Catalyzes the NADPH-dependent reduction of glutamyl-tRNA(Glu) to glutamate 1-semialdehyde (GSA).</text>
</comment>
<dbReference type="Pfam" id="PF00745">
    <property type="entry name" value="GlutR_dimer"/>
    <property type="match status" value="1"/>
</dbReference>
<dbReference type="PANTHER" id="PTHR43013">
    <property type="entry name" value="GLUTAMYL-TRNA REDUCTASE"/>
    <property type="match status" value="1"/>
</dbReference>
<accession>A0A1I5GU19</accession>
<dbReference type="STRING" id="1527.SAMN04489757_12259"/>
<gene>
    <name evidence="8" type="primary">hemA</name>
    <name evidence="16" type="ORF">SAMN04489757_12259</name>
</gene>
<keyword evidence="17" id="KW-1185">Reference proteome</keyword>
<evidence type="ECO:0000313" key="16">
    <source>
        <dbReference type="EMBL" id="SFO39564.1"/>
    </source>
</evidence>
<dbReference type="GO" id="GO:0019353">
    <property type="term" value="P:protoporphyrinogen IX biosynthetic process from glutamate"/>
    <property type="evidence" value="ECO:0007669"/>
    <property type="project" value="TreeGrafter"/>
</dbReference>
<name>A0A1I5GU19_9FIRM</name>
<dbReference type="PIRSF" id="PIRSF000445">
    <property type="entry name" value="4pyrrol_synth_GluRdtase"/>
    <property type="match status" value="1"/>
</dbReference>
<dbReference type="HAMAP" id="MF_00087">
    <property type="entry name" value="Glu_tRNA_reductase"/>
    <property type="match status" value="1"/>
</dbReference>
<evidence type="ECO:0000256" key="4">
    <source>
        <dbReference type="ARBA" id="ARBA00022857"/>
    </source>
</evidence>
<feature type="domain" description="Tetrapyrrole biosynthesis glutamyl-tRNA reductase dimerisation" evidence="13">
    <location>
        <begin position="312"/>
        <end position="403"/>
    </location>
</feature>
<dbReference type="AlphaFoldDB" id="A0A1I5GU19"/>
<dbReference type="EC" id="1.2.1.70" evidence="3 8"/>
<dbReference type="InterPro" id="IPR015895">
    <property type="entry name" value="4pyrrol_synth_GluRdtase_N"/>
</dbReference>